<evidence type="ECO:0000256" key="10">
    <source>
        <dbReference type="ARBA" id="ARBA00023002"/>
    </source>
</evidence>
<dbReference type="InterPro" id="IPR023753">
    <property type="entry name" value="FAD/NAD-binding_dom"/>
</dbReference>
<evidence type="ECO:0000256" key="12">
    <source>
        <dbReference type="ARBA" id="ARBA00023014"/>
    </source>
</evidence>
<dbReference type="GO" id="GO:0051536">
    <property type="term" value="F:iron-sulfur cluster binding"/>
    <property type="evidence" value="ECO:0007669"/>
    <property type="project" value="UniProtKB-KW"/>
</dbReference>
<dbReference type="Pfam" id="PF07992">
    <property type="entry name" value="Pyr_redox_2"/>
    <property type="match status" value="1"/>
</dbReference>
<dbReference type="SUPFAM" id="SSF51905">
    <property type="entry name" value="FAD/NAD(P)-binding domain"/>
    <property type="match status" value="2"/>
</dbReference>
<evidence type="ECO:0000256" key="4">
    <source>
        <dbReference type="ARBA" id="ARBA00005096"/>
    </source>
</evidence>
<dbReference type="AlphaFoldDB" id="A0A150Q174"/>
<evidence type="ECO:0000256" key="9">
    <source>
        <dbReference type="ARBA" id="ARBA00022827"/>
    </source>
</evidence>
<evidence type="ECO:0000313" key="16">
    <source>
        <dbReference type="EMBL" id="KYF61506.1"/>
    </source>
</evidence>
<dbReference type="PRINTS" id="PR00411">
    <property type="entry name" value="PNDRDTASEI"/>
</dbReference>
<evidence type="ECO:0000256" key="6">
    <source>
        <dbReference type="ARBA" id="ARBA00022617"/>
    </source>
</evidence>
<evidence type="ECO:0000256" key="3">
    <source>
        <dbReference type="ARBA" id="ARBA00001974"/>
    </source>
</evidence>
<dbReference type="Gene3D" id="3.30.390.30">
    <property type="match status" value="1"/>
</dbReference>
<evidence type="ECO:0000259" key="13">
    <source>
        <dbReference type="Pfam" id="PF04324"/>
    </source>
</evidence>
<dbReference type="Gene3D" id="3.50.50.60">
    <property type="entry name" value="FAD/NAD(P)-binding domain"/>
    <property type="match status" value="2"/>
</dbReference>
<dbReference type="Gene3D" id="1.10.10.1100">
    <property type="entry name" value="BFD-like [2Fe-2S]-binding domain"/>
    <property type="match status" value="1"/>
</dbReference>
<evidence type="ECO:0000256" key="1">
    <source>
        <dbReference type="ARBA" id="ARBA00001929"/>
    </source>
</evidence>
<dbReference type="GO" id="GO:0046872">
    <property type="term" value="F:metal ion binding"/>
    <property type="evidence" value="ECO:0007669"/>
    <property type="project" value="UniProtKB-KW"/>
</dbReference>
<dbReference type="InterPro" id="IPR041575">
    <property type="entry name" value="Rubredoxin_C"/>
</dbReference>
<comment type="caution">
    <text evidence="16">The sequence shown here is derived from an EMBL/GenBank/DDBJ whole genome shotgun (WGS) entry which is preliminary data.</text>
</comment>
<keyword evidence="6" id="KW-0349">Heme</keyword>
<accession>A0A150Q174</accession>
<sequence>MRRKDLVVVGNGMATCRLLDELVSRGARDRYNITVFGEEPGGAYSRVLLSKVLAGEAPDSIVTKPPAWYERNGVKLVSGASVERLDTAARMVVTEGAAAHRYDVAVIATGSRPLVPPLEGMTTAEGDLRPGVFVYRTMDDCLRMRGHARAGDNAIVVGGGLLGLEAAKVLSDMGLHVTVIHVAKGLMNAQLDQMGGDMLEQQIERCGIFVRTGRTVEAICGDEVVEGIRLDDGSVLPADMVILACGVRPRVDVARASGLPINKGIVVNDTMATQVPGVYAIGECAEHRGKLYGIVTPIWEQAAVLADLLTGANPQARYRGSKLYSRLKVAGVDVTSMGSVEPELESDEVLQIVETRKCTYRKLVLRDGRLLGAMFVGNTAASAALVQLFDRNDPLPADPLEVLCAGGGAGAAAQSERMICNCNKVSESALREAIQGGACTLEAVCAATKAGTGCGSCRSEVAQIVARHAPAEEPPAGRIVAAG</sequence>
<dbReference type="Proteomes" id="UP000075604">
    <property type="component" value="Unassembled WGS sequence"/>
</dbReference>
<evidence type="ECO:0000259" key="14">
    <source>
        <dbReference type="Pfam" id="PF07992"/>
    </source>
</evidence>
<keyword evidence="12" id="KW-0411">Iron-sulfur</keyword>
<evidence type="ECO:0000259" key="15">
    <source>
        <dbReference type="Pfam" id="PF18267"/>
    </source>
</evidence>
<comment type="similarity">
    <text evidence="5">Belongs to the nitrite and sulfite reductase 4Fe-4S domain family.</text>
</comment>
<dbReference type="Pfam" id="PF18267">
    <property type="entry name" value="Rubredoxin_C"/>
    <property type="match status" value="1"/>
</dbReference>
<evidence type="ECO:0000256" key="7">
    <source>
        <dbReference type="ARBA" id="ARBA00022630"/>
    </source>
</evidence>
<keyword evidence="7" id="KW-0285">Flavoprotein</keyword>
<dbReference type="PANTHER" id="PTHR43809:SF1">
    <property type="entry name" value="NITRITE REDUCTASE (NADH) LARGE SUBUNIT"/>
    <property type="match status" value="1"/>
</dbReference>
<dbReference type="EMBL" id="JELX01000795">
    <property type="protein sequence ID" value="KYF61506.1"/>
    <property type="molecule type" value="Genomic_DNA"/>
</dbReference>
<keyword evidence="10" id="KW-0560">Oxidoreductase</keyword>
<gene>
    <name evidence="16" type="ORF">BE04_22565</name>
</gene>
<proteinExistence type="inferred from homology"/>
<comment type="pathway">
    <text evidence="4">Nitrogen metabolism; nitrate reduction (assimilation).</text>
</comment>
<organism evidence="16 17">
    <name type="scientific">Sorangium cellulosum</name>
    <name type="common">Polyangium cellulosum</name>
    <dbReference type="NCBI Taxonomy" id="56"/>
    <lineage>
        <taxon>Bacteria</taxon>
        <taxon>Pseudomonadati</taxon>
        <taxon>Myxococcota</taxon>
        <taxon>Polyangia</taxon>
        <taxon>Polyangiales</taxon>
        <taxon>Polyangiaceae</taxon>
        <taxon>Sorangium</taxon>
    </lineage>
</organism>
<evidence type="ECO:0000256" key="8">
    <source>
        <dbReference type="ARBA" id="ARBA00022723"/>
    </source>
</evidence>
<evidence type="ECO:0000313" key="17">
    <source>
        <dbReference type="Proteomes" id="UP000075604"/>
    </source>
</evidence>
<keyword evidence="9" id="KW-0274">FAD</keyword>
<feature type="domain" description="BFD-like [2Fe-2S]-binding" evidence="13">
    <location>
        <begin position="418"/>
        <end position="466"/>
    </location>
</feature>
<dbReference type="Pfam" id="PF04324">
    <property type="entry name" value="Fer2_BFD"/>
    <property type="match status" value="1"/>
</dbReference>
<evidence type="ECO:0000256" key="5">
    <source>
        <dbReference type="ARBA" id="ARBA00010429"/>
    </source>
</evidence>
<dbReference type="PRINTS" id="PR00368">
    <property type="entry name" value="FADPNR"/>
</dbReference>
<keyword evidence="11" id="KW-0408">Iron</keyword>
<dbReference type="InterPro" id="IPR041854">
    <property type="entry name" value="BFD-like_2Fe2S-bd_dom_sf"/>
</dbReference>
<dbReference type="InterPro" id="IPR007419">
    <property type="entry name" value="BFD-like_2Fe2S-bd_dom"/>
</dbReference>
<evidence type="ECO:0000256" key="2">
    <source>
        <dbReference type="ARBA" id="ARBA00001966"/>
    </source>
</evidence>
<dbReference type="InterPro" id="IPR052034">
    <property type="entry name" value="NasD-like"/>
</dbReference>
<name>A0A150Q174_SORCE</name>
<feature type="domain" description="FAD/NAD(P)-binding" evidence="14">
    <location>
        <begin position="4"/>
        <end position="289"/>
    </location>
</feature>
<dbReference type="InterPro" id="IPR016156">
    <property type="entry name" value="FAD/NAD-linked_Rdtase_dimer_sf"/>
</dbReference>
<dbReference type="InterPro" id="IPR036188">
    <property type="entry name" value="FAD/NAD-bd_sf"/>
</dbReference>
<reference evidence="16 17" key="1">
    <citation type="submission" date="2014-02" db="EMBL/GenBank/DDBJ databases">
        <title>The small core and large imbalanced accessory genome model reveals a collaborative survival strategy of Sorangium cellulosum strains in nature.</title>
        <authorList>
            <person name="Han K."/>
            <person name="Peng R."/>
            <person name="Blom J."/>
            <person name="Li Y.-Z."/>
        </authorList>
    </citation>
    <scope>NUCLEOTIDE SEQUENCE [LARGE SCALE GENOMIC DNA]</scope>
    <source>
        <strain evidence="16 17">So0157-18</strain>
    </source>
</reference>
<protein>
    <submittedName>
        <fullName evidence="16">FAD/NAD(P)-binding oxidoreductase</fullName>
    </submittedName>
</protein>
<keyword evidence="8" id="KW-0479">Metal-binding</keyword>
<dbReference type="PANTHER" id="PTHR43809">
    <property type="entry name" value="NITRITE REDUCTASE (NADH) LARGE SUBUNIT"/>
    <property type="match status" value="1"/>
</dbReference>
<dbReference type="GO" id="GO:0016491">
    <property type="term" value="F:oxidoreductase activity"/>
    <property type="evidence" value="ECO:0007669"/>
    <property type="project" value="UniProtKB-KW"/>
</dbReference>
<comment type="cofactor">
    <cofactor evidence="1">
        <name>siroheme</name>
        <dbReference type="ChEBI" id="CHEBI:60052"/>
    </cofactor>
</comment>
<feature type="domain" description="NADH-rubredoxin oxidoreductase C-terminal" evidence="15">
    <location>
        <begin position="325"/>
        <end position="388"/>
    </location>
</feature>
<comment type="cofactor">
    <cofactor evidence="2">
        <name>[4Fe-4S] cluster</name>
        <dbReference type="ChEBI" id="CHEBI:49883"/>
    </cofactor>
</comment>
<comment type="cofactor">
    <cofactor evidence="3">
        <name>FAD</name>
        <dbReference type="ChEBI" id="CHEBI:57692"/>
    </cofactor>
</comment>
<evidence type="ECO:0000256" key="11">
    <source>
        <dbReference type="ARBA" id="ARBA00023004"/>
    </source>
</evidence>